<dbReference type="RefSeq" id="WP_075570059.1">
    <property type="nucleotide sequence ID" value="NZ_MSDO01000012.1"/>
</dbReference>
<dbReference type="Pfam" id="PF02661">
    <property type="entry name" value="Fic"/>
    <property type="match status" value="1"/>
</dbReference>
<evidence type="ECO:0000313" key="6">
    <source>
        <dbReference type="Proteomes" id="UP000186878"/>
    </source>
</evidence>
<name>A0A1Q8SS36_9GAMM</name>
<keyword evidence="2" id="KW-0547">Nucleotide-binding</keyword>
<feature type="binding site" evidence="2">
    <location>
        <begin position="220"/>
        <end position="227"/>
    </location>
    <ligand>
        <name>ATP</name>
        <dbReference type="ChEBI" id="CHEBI:30616"/>
    </ligand>
</feature>
<evidence type="ECO:0000256" key="2">
    <source>
        <dbReference type="PIRSR" id="PIRSR640198-2"/>
    </source>
</evidence>
<dbReference type="Gene3D" id="1.10.3290.10">
    <property type="entry name" value="Fido-like domain"/>
    <property type="match status" value="1"/>
</dbReference>
<gene>
    <name evidence="5" type="ORF">BTW07_10130</name>
</gene>
<dbReference type="OrthoDB" id="9807853at2"/>
<dbReference type="InterPro" id="IPR036597">
    <property type="entry name" value="Fido-like_dom_sf"/>
</dbReference>
<dbReference type="InterPro" id="IPR003812">
    <property type="entry name" value="Fido"/>
</dbReference>
<accession>A0A1Q8SS36</accession>
<comment type="caution">
    <text evidence="5">The sequence shown here is derived from an EMBL/GenBank/DDBJ whole genome shotgun (WGS) entry which is preliminary data.</text>
</comment>
<protein>
    <submittedName>
        <fullName evidence="5">Cell filamentation protein Fic</fullName>
    </submittedName>
</protein>
<feature type="binding site" evidence="2">
    <location>
        <begin position="258"/>
        <end position="259"/>
    </location>
    <ligand>
        <name>ATP</name>
        <dbReference type="ChEBI" id="CHEBI:30616"/>
    </ligand>
</feature>
<keyword evidence="6" id="KW-1185">Reference proteome</keyword>
<dbReference type="SUPFAM" id="SSF46785">
    <property type="entry name" value="Winged helix' DNA-binding domain"/>
    <property type="match status" value="1"/>
</dbReference>
<dbReference type="InterPro" id="IPR025230">
    <property type="entry name" value="DUF4172"/>
</dbReference>
<dbReference type="PROSITE" id="PS51459">
    <property type="entry name" value="FIDO"/>
    <property type="match status" value="1"/>
</dbReference>
<feature type="site" description="Important for autoinhibition of adenylyltransferase activity" evidence="3">
    <location>
        <position position="73"/>
    </location>
</feature>
<dbReference type="STRING" id="404433.BTW07_10130"/>
<dbReference type="Pfam" id="PF13776">
    <property type="entry name" value="DUF4172"/>
    <property type="match status" value="1"/>
</dbReference>
<dbReference type="SUPFAM" id="SSF140931">
    <property type="entry name" value="Fic-like"/>
    <property type="match status" value="1"/>
</dbReference>
<evidence type="ECO:0000259" key="4">
    <source>
        <dbReference type="PROSITE" id="PS51459"/>
    </source>
</evidence>
<dbReference type="InterPro" id="IPR036390">
    <property type="entry name" value="WH_DNA-bd_sf"/>
</dbReference>
<feature type="domain" description="Fido" evidence="4">
    <location>
        <begin position="122"/>
        <end position="281"/>
    </location>
</feature>
<dbReference type="AlphaFoldDB" id="A0A1Q8SS36"/>
<dbReference type="InterPro" id="IPR036388">
    <property type="entry name" value="WH-like_DNA-bd_sf"/>
</dbReference>
<proteinExistence type="predicted"/>
<organism evidence="5 6">
    <name type="scientific">Salinicola socius</name>
    <dbReference type="NCBI Taxonomy" id="404433"/>
    <lineage>
        <taxon>Bacteria</taxon>
        <taxon>Pseudomonadati</taxon>
        <taxon>Pseudomonadota</taxon>
        <taxon>Gammaproteobacteria</taxon>
        <taxon>Oceanospirillales</taxon>
        <taxon>Halomonadaceae</taxon>
        <taxon>Salinicola</taxon>
    </lineage>
</organism>
<dbReference type="GO" id="GO:0005524">
    <property type="term" value="F:ATP binding"/>
    <property type="evidence" value="ECO:0007669"/>
    <property type="project" value="UniProtKB-KW"/>
</dbReference>
<sequence>MIAPSAPSSPTWIWQQPQWPTFHWQSEIVAPVLRRTTLRQGELLGLNHPADPAHPAQALDTLLTNIVNSSAIEGERLNVQSLRSSLARRLGVSDGSTYPVSQRSEGLAELMIEAVTALQKPLTLDTLLRWHALLFPEPGLLQPIAAGQLRQDDDRPMQVVSGRIDQPRVHFEAPPASSLGTELTHFVEWFNTSLGDDALDPLIRAGLCHLHLITLHPFEDGNGRLTRALTDRALAQAEAQSIRLYAMSEAIMARRSDYYTVLESTQRDGMDITEWLVWFLETLETAMREAIAKIERTLQRQRFWQRHAQTALSDAQIKVLERLLEGGECGFENGISASQYQKVAKVSKATATRHLQDLVEKGCLEPMPGGGRSTRYRINGGKRSE</sequence>
<dbReference type="PANTHER" id="PTHR13504:SF33">
    <property type="entry name" value="FIC FAMILY PROTEIN"/>
    <property type="match status" value="1"/>
</dbReference>
<keyword evidence="2" id="KW-0067">ATP-binding</keyword>
<evidence type="ECO:0000313" key="5">
    <source>
        <dbReference type="EMBL" id="OLO04238.1"/>
    </source>
</evidence>
<dbReference type="EMBL" id="MSDO01000012">
    <property type="protein sequence ID" value="OLO04238.1"/>
    <property type="molecule type" value="Genomic_DNA"/>
</dbReference>
<dbReference type="Gene3D" id="1.10.10.10">
    <property type="entry name" value="Winged helix-like DNA-binding domain superfamily/Winged helix DNA-binding domain"/>
    <property type="match status" value="1"/>
</dbReference>
<dbReference type="Proteomes" id="UP000186878">
    <property type="component" value="Unassembled WGS sequence"/>
</dbReference>
<evidence type="ECO:0000256" key="1">
    <source>
        <dbReference type="PIRSR" id="PIRSR640198-1"/>
    </source>
</evidence>
<dbReference type="PANTHER" id="PTHR13504">
    <property type="entry name" value="FIDO DOMAIN-CONTAINING PROTEIN DDB_G0283145"/>
    <property type="match status" value="1"/>
</dbReference>
<feature type="active site" evidence="1">
    <location>
        <position position="216"/>
    </location>
</feature>
<reference evidence="5 6" key="1">
    <citation type="submission" date="2016-12" db="EMBL/GenBank/DDBJ databases">
        <title>Draft genome sequences of strains Salinicola socius SMB35, Salinicola sp. MH3R3-1 and Chromohalobacter sp. SMB17 from the Verkhnekamsk potash mining region of Russia.</title>
        <authorList>
            <person name="Mavrodi D.V."/>
            <person name="Olsson B.E."/>
            <person name="Korsakova E.S."/>
            <person name="Pyankova A."/>
            <person name="Mavrodi O.V."/>
            <person name="Plotnikova E.G."/>
        </authorList>
    </citation>
    <scope>NUCLEOTIDE SEQUENCE [LARGE SCALE GENOMIC DNA]</scope>
    <source>
        <strain evidence="5 6">SMB35</strain>
    </source>
</reference>
<evidence type="ECO:0000256" key="3">
    <source>
        <dbReference type="PIRSR" id="PIRSR640198-3"/>
    </source>
</evidence>
<dbReference type="InterPro" id="IPR040198">
    <property type="entry name" value="Fido_containing"/>
</dbReference>